<feature type="domain" description="Mechanosensitive ion channel MscS C-terminal" evidence="9">
    <location>
        <begin position="698"/>
        <end position="780"/>
    </location>
</feature>
<dbReference type="RefSeq" id="WP_344767280.1">
    <property type="nucleotide sequence ID" value="NZ_BAABAK010000011.1"/>
</dbReference>
<evidence type="ECO:0000256" key="7">
    <source>
        <dbReference type="SAM" id="Phobius"/>
    </source>
</evidence>
<keyword evidence="11" id="KW-1185">Reference proteome</keyword>
<keyword evidence="4 7" id="KW-0812">Transmembrane</keyword>
<feature type="transmembrane region" description="Helical" evidence="7">
    <location>
        <begin position="251"/>
        <end position="278"/>
    </location>
</feature>
<protein>
    <recommendedName>
        <fullName evidence="12">Mechanosensitive ion channel</fullName>
    </recommendedName>
</protein>
<evidence type="ECO:0000256" key="1">
    <source>
        <dbReference type="ARBA" id="ARBA00004651"/>
    </source>
</evidence>
<dbReference type="SUPFAM" id="SSF82861">
    <property type="entry name" value="Mechanosensitive channel protein MscS (YggB), transmembrane region"/>
    <property type="match status" value="1"/>
</dbReference>
<evidence type="ECO:0000256" key="2">
    <source>
        <dbReference type="ARBA" id="ARBA00008017"/>
    </source>
</evidence>
<feature type="transmembrane region" description="Helical" evidence="7">
    <location>
        <begin position="583"/>
        <end position="604"/>
    </location>
</feature>
<evidence type="ECO:0008006" key="12">
    <source>
        <dbReference type="Google" id="ProtNLM"/>
    </source>
</evidence>
<dbReference type="Gene3D" id="3.30.70.100">
    <property type="match status" value="1"/>
</dbReference>
<feature type="transmembrane region" description="Helical" evidence="7">
    <location>
        <begin position="353"/>
        <end position="368"/>
    </location>
</feature>
<dbReference type="PANTHER" id="PTHR30347">
    <property type="entry name" value="POTASSIUM CHANNEL RELATED"/>
    <property type="match status" value="1"/>
</dbReference>
<dbReference type="EMBL" id="BAABAK010000011">
    <property type="protein sequence ID" value="GAA3970499.1"/>
    <property type="molecule type" value="Genomic_DNA"/>
</dbReference>
<accession>A0ABP7PSV0</accession>
<organism evidence="10 11">
    <name type="scientific">Pedobacter ginsengiterrae</name>
    <dbReference type="NCBI Taxonomy" id="871696"/>
    <lineage>
        <taxon>Bacteria</taxon>
        <taxon>Pseudomonadati</taxon>
        <taxon>Bacteroidota</taxon>
        <taxon>Sphingobacteriia</taxon>
        <taxon>Sphingobacteriales</taxon>
        <taxon>Sphingobacteriaceae</taxon>
        <taxon>Pedobacter</taxon>
    </lineage>
</organism>
<feature type="transmembrane region" description="Helical" evidence="7">
    <location>
        <begin position="610"/>
        <end position="637"/>
    </location>
</feature>
<name>A0ABP7PSV0_9SPHI</name>
<dbReference type="Pfam" id="PF00924">
    <property type="entry name" value="MS_channel_2nd"/>
    <property type="match status" value="1"/>
</dbReference>
<evidence type="ECO:0000256" key="5">
    <source>
        <dbReference type="ARBA" id="ARBA00022989"/>
    </source>
</evidence>
<dbReference type="Pfam" id="PF21082">
    <property type="entry name" value="MS_channel_3rd"/>
    <property type="match status" value="1"/>
</dbReference>
<feature type="domain" description="Mechanosensitive ion channel MscS" evidence="8">
    <location>
        <begin position="624"/>
        <end position="690"/>
    </location>
</feature>
<feature type="transmembrane region" description="Helical" evidence="7">
    <location>
        <begin position="411"/>
        <end position="430"/>
    </location>
</feature>
<feature type="transmembrane region" description="Helical" evidence="7">
    <location>
        <begin position="299"/>
        <end position="320"/>
    </location>
</feature>
<dbReference type="InterPro" id="IPR023408">
    <property type="entry name" value="MscS_beta-dom_sf"/>
</dbReference>
<comment type="subcellular location">
    <subcellularLocation>
        <location evidence="1">Cell membrane</location>
        <topology evidence="1">Multi-pass membrane protein</topology>
    </subcellularLocation>
</comment>
<dbReference type="Gene3D" id="2.30.30.60">
    <property type="match status" value="1"/>
</dbReference>
<evidence type="ECO:0000259" key="9">
    <source>
        <dbReference type="Pfam" id="PF21082"/>
    </source>
</evidence>
<feature type="transmembrane region" description="Helical" evidence="7">
    <location>
        <begin position="326"/>
        <end position="346"/>
    </location>
</feature>
<dbReference type="InterPro" id="IPR049278">
    <property type="entry name" value="MS_channel_C"/>
</dbReference>
<comment type="similarity">
    <text evidence="2">Belongs to the MscS (TC 1.A.23) family.</text>
</comment>
<evidence type="ECO:0000313" key="11">
    <source>
        <dbReference type="Proteomes" id="UP001501081"/>
    </source>
</evidence>
<feature type="transmembrane region" description="Helical" evidence="7">
    <location>
        <begin position="495"/>
        <end position="518"/>
    </location>
</feature>
<keyword evidence="6 7" id="KW-0472">Membrane</keyword>
<evidence type="ECO:0000256" key="3">
    <source>
        <dbReference type="ARBA" id="ARBA00022475"/>
    </source>
</evidence>
<feature type="transmembrane region" description="Helical" evidence="7">
    <location>
        <begin position="380"/>
        <end position="399"/>
    </location>
</feature>
<sequence length="787" mass="88403">MSSVGLHKKSFFILLFATVLFSVQLLSAQTKDSTTVKKIKLLDESQIPLLVTKIETYNFKIDRDKFLLQRGYDVRRIENALPDITKKVKGFKTRFEKNGANMNLRSLNSAVIMLAEVSDNLLSYKTVLTEYVTQLNKSNSDLKKMLDDAGLKAQVADSTLKTQLSEVLNDGKKLNISQKQVLTKLNLLSSRISVNLLQTKNLSSDMVYLSISKRINMWSQEEAPLFSSKQSQYDSSFFETVIKALERSGRILIIFLGGKISIVVLGLFIFGLLTAWMISNMRRVKKLEDKDSILNQVNFLKRSVLISSIFAFFTYIPFLFANPTMSLLHTFELLRLAALCFLIPPFLTREAKLMWYSLIIMWCFYALDDILLDSSYGERWTLFIAGILLIVICLGVLRNKTKLFIQLESSSATKALIIFTIIQVALSLLFNLTGRLSLAKIFGVSAIQCLMLGISLKVFCTMVLEAIYLQTEAYQSSRFSDFINYKELQFRLQRYLWVIAALVFFVSFVRNITLYDLLTSSTSNFFNETRSIGSYKFTFASIAIFICILWLSSVISSFISFFFGHEKAVSGGKRSGLNSMMLLIRLAIWTIGFFIAVAAAGIPIDKLSIMLGALGVGIGFGLQNIVNNLVSGVIIAFERPIQIGDQIEIGTKSGVVKEIGVRSSKIHSAEGSDIIVPNGDLLSQHLINWTMQDRSKRIEFNISVPYETDIEVARKIIGDKLAKNERVLSLPKPVIIIQDFGEYAISIRTLLWVADLSVAGEVRTEAMNDVKTVLTEAGIKLQVRPLG</sequence>
<keyword evidence="3" id="KW-1003">Cell membrane</keyword>
<feature type="transmembrane region" description="Helical" evidence="7">
    <location>
        <begin position="538"/>
        <end position="563"/>
    </location>
</feature>
<dbReference type="InterPro" id="IPR011014">
    <property type="entry name" value="MscS_channel_TM-2"/>
</dbReference>
<keyword evidence="5 7" id="KW-1133">Transmembrane helix</keyword>
<reference evidence="11" key="1">
    <citation type="journal article" date="2019" name="Int. J. Syst. Evol. Microbiol.">
        <title>The Global Catalogue of Microorganisms (GCM) 10K type strain sequencing project: providing services to taxonomists for standard genome sequencing and annotation.</title>
        <authorList>
            <consortium name="The Broad Institute Genomics Platform"/>
            <consortium name="The Broad Institute Genome Sequencing Center for Infectious Disease"/>
            <person name="Wu L."/>
            <person name="Ma J."/>
        </authorList>
    </citation>
    <scope>NUCLEOTIDE SEQUENCE [LARGE SCALE GENOMIC DNA]</scope>
    <source>
        <strain evidence="11">JCM 17338</strain>
    </source>
</reference>
<dbReference type="Gene3D" id="1.10.287.1260">
    <property type="match status" value="1"/>
</dbReference>
<dbReference type="InterPro" id="IPR006685">
    <property type="entry name" value="MscS_channel_2nd"/>
</dbReference>
<dbReference type="InterPro" id="IPR010920">
    <property type="entry name" value="LSM_dom_sf"/>
</dbReference>
<dbReference type="SUPFAM" id="SSF50182">
    <property type="entry name" value="Sm-like ribonucleoproteins"/>
    <property type="match status" value="1"/>
</dbReference>
<evidence type="ECO:0000256" key="4">
    <source>
        <dbReference type="ARBA" id="ARBA00022692"/>
    </source>
</evidence>
<dbReference type="InterPro" id="IPR011066">
    <property type="entry name" value="MscS_channel_C_sf"/>
</dbReference>
<dbReference type="SUPFAM" id="SSF82689">
    <property type="entry name" value="Mechanosensitive channel protein MscS (YggB), C-terminal domain"/>
    <property type="match status" value="1"/>
</dbReference>
<proteinExistence type="inferred from homology"/>
<comment type="caution">
    <text evidence="10">The sequence shown here is derived from an EMBL/GenBank/DDBJ whole genome shotgun (WGS) entry which is preliminary data.</text>
</comment>
<feature type="transmembrane region" description="Helical" evidence="7">
    <location>
        <begin position="442"/>
        <end position="469"/>
    </location>
</feature>
<gene>
    <name evidence="10" type="ORF">GCM10022246_23800</name>
</gene>
<dbReference type="InterPro" id="IPR052702">
    <property type="entry name" value="MscS-like_channel"/>
</dbReference>
<evidence type="ECO:0000313" key="10">
    <source>
        <dbReference type="EMBL" id="GAA3970499.1"/>
    </source>
</evidence>
<dbReference type="Proteomes" id="UP001501081">
    <property type="component" value="Unassembled WGS sequence"/>
</dbReference>
<evidence type="ECO:0000256" key="6">
    <source>
        <dbReference type="ARBA" id="ARBA00023136"/>
    </source>
</evidence>
<dbReference type="PANTHER" id="PTHR30347:SF1">
    <property type="entry name" value="MECHANOSENSITIVE CHANNEL MSCK"/>
    <property type="match status" value="1"/>
</dbReference>
<evidence type="ECO:0000259" key="8">
    <source>
        <dbReference type="Pfam" id="PF00924"/>
    </source>
</evidence>